<evidence type="ECO:0000259" key="7">
    <source>
        <dbReference type="PROSITE" id="PS50893"/>
    </source>
</evidence>
<evidence type="ECO:0000313" key="9">
    <source>
        <dbReference type="Proteomes" id="UP000030624"/>
    </source>
</evidence>
<dbReference type="HOGENOM" id="CLU_000604_86_7_2"/>
<reference evidence="8 9" key="1">
    <citation type="journal article" date="2015" name="Appl. Environ. Microbiol.">
        <title>The Geoglobus acetivorans genome: Fe(III) reduction, acetate utilization, autotrophic growth, and degradation of aromatic compounds in a hyperthermophilic archaeon.</title>
        <authorList>
            <person name="Mardanov A.V."/>
            <person name="Slododkina G.B."/>
            <person name="Slobodkin A.I."/>
            <person name="Beletsky A.V."/>
            <person name="Gavrilov S.N."/>
            <person name="Kublanov I.V."/>
            <person name="Bonch-Osmolovskaya E.A."/>
            <person name="Skryabin K.G."/>
            <person name="Ravin N.V."/>
        </authorList>
    </citation>
    <scope>NUCLEOTIDE SEQUENCE [LARGE SCALE GENOMIC DNA]</scope>
    <source>
        <strain evidence="8 9">SBH6</strain>
    </source>
</reference>
<sequence length="356" mass="39685">MYPSGQKGLEGVRGRIEESCFISGATGKGKSTLLRTFNGLIPDFYAGVFRGKVRVLGEKPSAKIAYLVMQNPYEQITSLRVIDELVFPSVQGGANYRDAKKDAESLAEEMGIGHLLERTTHTLSTGELQIVEILSAILSKKKVLLMDEPFAHLSTRNVRGLIKIIGDLFTIISDHRVEFRELFPQHMDLGVDRVDYPDVQAEIGDVIFDGLLTLKKGEIIAVIGDNGSGKTTMLKKLAEEMKKAKVDFGIVLQNPNYHLTEGTVIQEVGDEWVLRDFGLEGLKDRHPHALSYGQAKRVSIARVFRRDILLLDEPTAGQDTSFRRKLIHLLRGYGKTAVIATHDERLAKCCDRVVRL</sequence>
<accession>A0A0A7GEJ8</accession>
<dbReference type="PROSITE" id="PS50893">
    <property type="entry name" value="ABC_TRANSPORTER_2"/>
    <property type="match status" value="1"/>
</dbReference>
<keyword evidence="5 8" id="KW-0067">ATP-binding</keyword>
<dbReference type="eggNOG" id="arCOG00188">
    <property type="taxonomic scope" value="Archaea"/>
</dbReference>
<dbReference type="InterPro" id="IPR003439">
    <property type="entry name" value="ABC_transporter-like_ATP-bd"/>
</dbReference>
<evidence type="ECO:0000256" key="1">
    <source>
        <dbReference type="ARBA" id="ARBA00004202"/>
    </source>
</evidence>
<evidence type="ECO:0000256" key="3">
    <source>
        <dbReference type="ARBA" id="ARBA00022448"/>
    </source>
</evidence>
<dbReference type="Proteomes" id="UP000030624">
    <property type="component" value="Chromosome"/>
</dbReference>
<dbReference type="AlphaFoldDB" id="A0A0A7GEJ8"/>
<dbReference type="GO" id="GO:0005524">
    <property type="term" value="F:ATP binding"/>
    <property type="evidence" value="ECO:0007669"/>
    <property type="project" value="UniProtKB-KW"/>
</dbReference>
<comment type="similarity">
    <text evidence="2">Belongs to the ABC transporter superfamily.</text>
</comment>
<dbReference type="GO" id="GO:0042626">
    <property type="term" value="F:ATPase-coupled transmembrane transporter activity"/>
    <property type="evidence" value="ECO:0007669"/>
    <property type="project" value="TreeGrafter"/>
</dbReference>
<dbReference type="EMBL" id="CP009552">
    <property type="protein sequence ID" value="AIY89376.1"/>
    <property type="molecule type" value="Genomic_DNA"/>
</dbReference>
<protein>
    <submittedName>
        <fullName evidence="8">ABC transporter, ATP-binding protein</fullName>
    </submittedName>
</protein>
<dbReference type="GeneID" id="24796920"/>
<evidence type="ECO:0000256" key="5">
    <source>
        <dbReference type="ARBA" id="ARBA00022840"/>
    </source>
</evidence>
<dbReference type="PANTHER" id="PTHR43553:SF24">
    <property type="entry name" value="ENERGY-COUPLING FACTOR TRANSPORTER ATP-BINDING PROTEIN ECFA1"/>
    <property type="match status" value="1"/>
</dbReference>
<gene>
    <name evidence="8" type="ORF">GACE_0320</name>
</gene>
<dbReference type="SMART" id="SM00382">
    <property type="entry name" value="AAA"/>
    <property type="match status" value="2"/>
</dbReference>
<proteinExistence type="inferred from homology"/>
<dbReference type="Gene3D" id="3.40.50.300">
    <property type="entry name" value="P-loop containing nucleotide triphosphate hydrolases"/>
    <property type="match status" value="2"/>
</dbReference>
<dbReference type="GO" id="GO:0043190">
    <property type="term" value="C:ATP-binding cassette (ABC) transporter complex"/>
    <property type="evidence" value="ECO:0007669"/>
    <property type="project" value="TreeGrafter"/>
</dbReference>
<organism evidence="8 9">
    <name type="scientific">Geoglobus acetivorans</name>
    <dbReference type="NCBI Taxonomy" id="565033"/>
    <lineage>
        <taxon>Archaea</taxon>
        <taxon>Methanobacteriati</taxon>
        <taxon>Methanobacteriota</taxon>
        <taxon>Archaeoglobi</taxon>
        <taxon>Archaeoglobales</taxon>
        <taxon>Archaeoglobaceae</taxon>
        <taxon>Geoglobus</taxon>
    </lineage>
</organism>
<dbReference type="InterPro" id="IPR050095">
    <property type="entry name" value="ECF_ABC_transporter_ATP-bd"/>
</dbReference>
<dbReference type="GO" id="GO:0016887">
    <property type="term" value="F:ATP hydrolysis activity"/>
    <property type="evidence" value="ECO:0007669"/>
    <property type="project" value="InterPro"/>
</dbReference>
<dbReference type="STRING" id="565033.GACE_0320"/>
<dbReference type="Pfam" id="PF00005">
    <property type="entry name" value="ABC_tran"/>
    <property type="match status" value="2"/>
</dbReference>
<keyword evidence="4" id="KW-0547">Nucleotide-binding</keyword>
<dbReference type="SUPFAM" id="SSF52540">
    <property type="entry name" value="P-loop containing nucleoside triphosphate hydrolases"/>
    <property type="match status" value="2"/>
</dbReference>
<name>A0A0A7GEJ8_GEOAI</name>
<dbReference type="InterPro" id="IPR015856">
    <property type="entry name" value="ABC_transpr_CbiO/EcfA_su"/>
</dbReference>
<keyword evidence="3" id="KW-0813">Transport</keyword>
<comment type="subcellular location">
    <subcellularLocation>
        <location evidence="1">Cell membrane</location>
        <topology evidence="1">Peripheral membrane protein</topology>
    </subcellularLocation>
</comment>
<dbReference type="PANTHER" id="PTHR43553">
    <property type="entry name" value="HEAVY METAL TRANSPORTER"/>
    <property type="match status" value="1"/>
</dbReference>
<comment type="function">
    <text evidence="6">Probably part of an ABC transporter complex. Responsible for energy coupling to the transport system.</text>
</comment>
<dbReference type="CDD" id="cd03225">
    <property type="entry name" value="ABC_cobalt_CbiO_domain1"/>
    <property type="match status" value="1"/>
</dbReference>
<dbReference type="KEGG" id="gac:GACE_0320"/>
<evidence type="ECO:0000256" key="6">
    <source>
        <dbReference type="ARBA" id="ARBA00025157"/>
    </source>
</evidence>
<evidence type="ECO:0000313" key="8">
    <source>
        <dbReference type="EMBL" id="AIY89376.1"/>
    </source>
</evidence>
<dbReference type="InterPro" id="IPR003593">
    <property type="entry name" value="AAA+_ATPase"/>
</dbReference>
<dbReference type="RefSeq" id="WP_318249247.1">
    <property type="nucleotide sequence ID" value="NZ_CP009552.1"/>
</dbReference>
<dbReference type="InterPro" id="IPR027417">
    <property type="entry name" value="P-loop_NTPase"/>
</dbReference>
<feature type="domain" description="ABC transporter" evidence="7">
    <location>
        <begin position="1"/>
        <end position="241"/>
    </location>
</feature>
<evidence type="ECO:0000256" key="4">
    <source>
        <dbReference type="ARBA" id="ARBA00022741"/>
    </source>
</evidence>
<evidence type="ECO:0000256" key="2">
    <source>
        <dbReference type="ARBA" id="ARBA00005417"/>
    </source>
</evidence>